<comment type="caution">
    <text evidence="3">The sequence shown here is derived from an EMBL/GenBank/DDBJ whole genome shotgun (WGS) entry which is preliminary data.</text>
</comment>
<feature type="non-terminal residue" evidence="3">
    <location>
        <position position="1"/>
    </location>
</feature>
<keyword evidence="4" id="KW-1185">Reference proteome</keyword>
<dbReference type="GO" id="GO:0043565">
    <property type="term" value="F:sequence-specific DNA binding"/>
    <property type="evidence" value="ECO:0007669"/>
    <property type="project" value="InterPro"/>
</dbReference>
<feature type="non-terminal residue" evidence="3">
    <location>
        <position position="377"/>
    </location>
</feature>
<dbReference type="EMBL" id="CAJVPY010041459">
    <property type="protein sequence ID" value="CAG8806604.1"/>
    <property type="molecule type" value="Genomic_DNA"/>
</dbReference>
<accession>A0A9N9PDJ9</accession>
<dbReference type="Proteomes" id="UP000789405">
    <property type="component" value="Unassembled WGS sequence"/>
</dbReference>
<organism evidence="3 4">
    <name type="scientific">Dentiscutata erythropus</name>
    <dbReference type="NCBI Taxonomy" id="1348616"/>
    <lineage>
        <taxon>Eukaryota</taxon>
        <taxon>Fungi</taxon>
        <taxon>Fungi incertae sedis</taxon>
        <taxon>Mucoromycota</taxon>
        <taxon>Glomeromycotina</taxon>
        <taxon>Glomeromycetes</taxon>
        <taxon>Diversisporales</taxon>
        <taxon>Gigasporaceae</taxon>
        <taxon>Dentiscutata</taxon>
    </lineage>
</organism>
<evidence type="ECO:0000256" key="1">
    <source>
        <dbReference type="SAM" id="MobiDB-lite"/>
    </source>
</evidence>
<evidence type="ECO:0000259" key="2">
    <source>
        <dbReference type="Pfam" id="PF03184"/>
    </source>
</evidence>
<evidence type="ECO:0000313" key="3">
    <source>
        <dbReference type="EMBL" id="CAG8806604.1"/>
    </source>
</evidence>
<dbReference type="SUPFAM" id="SSF48295">
    <property type="entry name" value="TrpR-like"/>
    <property type="match status" value="1"/>
</dbReference>
<feature type="domain" description="DDE-1" evidence="2">
    <location>
        <begin position="153"/>
        <end position="235"/>
    </location>
</feature>
<dbReference type="Pfam" id="PF03184">
    <property type="entry name" value="DDE_1"/>
    <property type="match status" value="1"/>
</dbReference>
<gene>
    <name evidence="3" type="ORF">DERYTH_LOCUS24504</name>
</gene>
<sequence>KKRCTWNAREKLAVITYQEKTQASIRKTSLEFGIEPKQFRDWQSKKSKLILVRALQAELKVVTRHMVQVKAKTLAQTQLIFQHFNRAINDYSEKQQEFLSLVLLQRMKYNYPLKLIGNMDEMPLSFDLPNNYTIDETRAHSINIRTCGYENSNFTVVLSCMSDGSKLPPLIIFKLKNVPRLSFPRGVKIRANLEGWMNTEEMLFWIENVWNCHAPLSVDPHSLLVLDSFTGHLPAYNIVAQWVQQAWDDIDPALIRHSFKCCGISNNRDDTEDKQIFDYYFVTRDNSTPHIIVEEENNERSNKSVGNYEDSGESVGNYEGSSESVRNCKDLNESIINCEDPNELVINCEDLNELSRSCEESMNQVEAVKSQTNQVEA</sequence>
<dbReference type="OrthoDB" id="2423006at2759"/>
<dbReference type="InterPro" id="IPR004875">
    <property type="entry name" value="DDE_SF_endonuclease_dom"/>
</dbReference>
<proteinExistence type="predicted"/>
<feature type="region of interest" description="Disordered" evidence="1">
    <location>
        <begin position="297"/>
        <end position="323"/>
    </location>
</feature>
<reference evidence="3" key="1">
    <citation type="submission" date="2021-06" db="EMBL/GenBank/DDBJ databases">
        <authorList>
            <person name="Kallberg Y."/>
            <person name="Tangrot J."/>
            <person name="Rosling A."/>
        </authorList>
    </citation>
    <scope>NUCLEOTIDE SEQUENCE</scope>
    <source>
        <strain evidence="3">MA453B</strain>
    </source>
</reference>
<dbReference type="AlphaFoldDB" id="A0A9N9PDJ9"/>
<evidence type="ECO:0000313" key="4">
    <source>
        <dbReference type="Proteomes" id="UP000789405"/>
    </source>
</evidence>
<name>A0A9N9PDJ9_9GLOM</name>
<dbReference type="InterPro" id="IPR010921">
    <property type="entry name" value="Trp_repressor/repl_initiator"/>
</dbReference>
<protein>
    <submittedName>
        <fullName evidence="3">7450_t:CDS:1</fullName>
    </submittedName>
</protein>